<accession>W9QIL0</accession>
<dbReference type="Proteomes" id="UP000030645">
    <property type="component" value="Unassembled WGS sequence"/>
</dbReference>
<sequence>MVKHTKRSERVSASQFSVLRVHIKFRSEKSMNNQPSIFTNTMDLPHTIIKGLTTSLESPSTTALSKDVSIFAKVHYYELIDK</sequence>
<gene>
    <name evidence="1" type="ORF">L484_002478</name>
</gene>
<dbReference type="AlphaFoldDB" id="W9QIL0"/>
<proteinExistence type="predicted"/>
<reference evidence="2" key="1">
    <citation type="submission" date="2013-01" db="EMBL/GenBank/DDBJ databases">
        <title>Draft Genome Sequence of a Mulberry Tree, Morus notabilis C.K. Schneid.</title>
        <authorList>
            <person name="He N."/>
            <person name="Zhao S."/>
        </authorList>
    </citation>
    <scope>NUCLEOTIDE SEQUENCE</scope>
</reference>
<evidence type="ECO:0000313" key="1">
    <source>
        <dbReference type="EMBL" id="EXB38257.1"/>
    </source>
</evidence>
<evidence type="ECO:0000313" key="2">
    <source>
        <dbReference type="Proteomes" id="UP000030645"/>
    </source>
</evidence>
<name>W9QIL0_9ROSA</name>
<dbReference type="EMBL" id="KE343686">
    <property type="protein sequence ID" value="EXB38257.1"/>
    <property type="molecule type" value="Genomic_DNA"/>
</dbReference>
<keyword evidence="2" id="KW-1185">Reference proteome</keyword>
<organism evidence="1 2">
    <name type="scientific">Morus notabilis</name>
    <dbReference type="NCBI Taxonomy" id="981085"/>
    <lineage>
        <taxon>Eukaryota</taxon>
        <taxon>Viridiplantae</taxon>
        <taxon>Streptophyta</taxon>
        <taxon>Embryophyta</taxon>
        <taxon>Tracheophyta</taxon>
        <taxon>Spermatophyta</taxon>
        <taxon>Magnoliopsida</taxon>
        <taxon>eudicotyledons</taxon>
        <taxon>Gunneridae</taxon>
        <taxon>Pentapetalae</taxon>
        <taxon>rosids</taxon>
        <taxon>fabids</taxon>
        <taxon>Rosales</taxon>
        <taxon>Moraceae</taxon>
        <taxon>Moreae</taxon>
        <taxon>Morus</taxon>
    </lineage>
</organism>
<protein>
    <submittedName>
        <fullName evidence="1">Uncharacterized protein</fullName>
    </submittedName>
</protein>